<dbReference type="NCBIfam" id="TIGR00762">
    <property type="entry name" value="DegV"/>
    <property type="match status" value="1"/>
</dbReference>
<dbReference type="PANTHER" id="PTHR33434:SF3">
    <property type="entry name" value="DEGV DOMAIN-CONTAINING PROTEIN YITS"/>
    <property type="match status" value="1"/>
</dbReference>
<dbReference type="RefSeq" id="WP_138209127.1">
    <property type="nucleotide sequence ID" value="NZ_CBCRUQ010000015.1"/>
</dbReference>
<evidence type="ECO:0000256" key="1">
    <source>
        <dbReference type="ARBA" id="ARBA00003238"/>
    </source>
</evidence>
<dbReference type="Proteomes" id="UP000308489">
    <property type="component" value="Chromosome 1"/>
</dbReference>
<reference evidence="4 5" key="1">
    <citation type="submission" date="2019-05" db="EMBL/GenBank/DDBJ databases">
        <authorList>
            <consortium name="Pathogen Informatics"/>
        </authorList>
    </citation>
    <scope>NUCLEOTIDE SEQUENCE [LARGE SCALE GENOMIC DNA]</scope>
    <source>
        <strain evidence="4 5">NCTC503</strain>
    </source>
</reference>
<keyword evidence="3" id="KW-0812">Transmembrane</keyword>
<dbReference type="InterPro" id="IPR043168">
    <property type="entry name" value="DegV_C"/>
</dbReference>
<dbReference type="PROSITE" id="PS51482">
    <property type="entry name" value="DEGV"/>
    <property type="match status" value="1"/>
</dbReference>
<dbReference type="OrthoDB" id="9780660at2"/>
<dbReference type="PANTHER" id="PTHR33434">
    <property type="entry name" value="DEGV DOMAIN-CONTAINING PROTEIN DR_1986-RELATED"/>
    <property type="match status" value="1"/>
</dbReference>
<evidence type="ECO:0000256" key="2">
    <source>
        <dbReference type="ARBA" id="ARBA00023121"/>
    </source>
</evidence>
<dbReference type="Gene3D" id="3.40.50.10170">
    <property type="match status" value="1"/>
</dbReference>
<dbReference type="GO" id="GO:0008289">
    <property type="term" value="F:lipid binding"/>
    <property type="evidence" value="ECO:0007669"/>
    <property type="project" value="UniProtKB-KW"/>
</dbReference>
<evidence type="ECO:0000313" key="4">
    <source>
        <dbReference type="EMBL" id="VTQ83226.1"/>
    </source>
</evidence>
<organism evidence="4 5">
    <name type="scientific">Hathewaya histolytica</name>
    <name type="common">Clostridium histolyticum</name>
    <dbReference type="NCBI Taxonomy" id="1498"/>
    <lineage>
        <taxon>Bacteria</taxon>
        <taxon>Bacillati</taxon>
        <taxon>Bacillota</taxon>
        <taxon>Clostridia</taxon>
        <taxon>Eubacteriales</taxon>
        <taxon>Clostridiaceae</taxon>
        <taxon>Hathewaya</taxon>
    </lineage>
</organism>
<name>A0A4U9QWU4_HATHI</name>
<proteinExistence type="predicted"/>
<keyword evidence="3" id="KW-1133">Transmembrane helix</keyword>
<keyword evidence="2" id="KW-0446">Lipid-binding</keyword>
<evidence type="ECO:0000256" key="3">
    <source>
        <dbReference type="SAM" id="Phobius"/>
    </source>
</evidence>
<sequence>MNDFVIITDSGCDLSLDIVKFLNIEYMGLVCDLNGKEIIEDCGASLSYKDFYRAIREGASPTTSQINSFRFYTEFEKHVKDNNKVLYIAFSSALSGTYNSAVMAREDILEKYPDADISIVDTRGASSGQGLLVYKAAKLREEGKSKEEIVKWLETNKNRVCHYFTVDDLKHLKRGGRISAVSANIGGLLNIKPVMYINDEGKLIPFYKARGHKQALKKLFENLEAHLSDDSLEEIFIAHSDNLKGAEELANMIKEKYNVKNIIINYIGLAIGSHTGVGTVALYFLGTHKEPK</sequence>
<evidence type="ECO:0000313" key="5">
    <source>
        <dbReference type="Proteomes" id="UP000308489"/>
    </source>
</evidence>
<protein>
    <submittedName>
        <fullName evidence="4">DegV family protein</fullName>
    </submittedName>
</protein>
<dbReference type="AlphaFoldDB" id="A0A4U9QWU4"/>
<keyword evidence="3" id="KW-0472">Membrane</keyword>
<feature type="transmembrane region" description="Helical" evidence="3">
    <location>
        <begin position="263"/>
        <end position="285"/>
    </location>
</feature>
<comment type="function">
    <text evidence="1">May bind long-chain fatty acids, such as palmitate, and may play a role in lipid transport or fatty acid metabolism.</text>
</comment>
<dbReference type="EMBL" id="LR590481">
    <property type="protein sequence ID" value="VTQ83226.1"/>
    <property type="molecule type" value="Genomic_DNA"/>
</dbReference>
<dbReference type="InterPro" id="IPR050270">
    <property type="entry name" value="DegV_domain_contain"/>
</dbReference>
<dbReference type="Gene3D" id="3.30.1180.10">
    <property type="match status" value="1"/>
</dbReference>
<keyword evidence="5" id="KW-1185">Reference proteome</keyword>
<dbReference type="SUPFAM" id="SSF82549">
    <property type="entry name" value="DAK1/DegV-like"/>
    <property type="match status" value="1"/>
</dbReference>
<accession>A0A4U9QWU4</accession>
<dbReference type="InterPro" id="IPR003797">
    <property type="entry name" value="DegV"/>
</dbReference>
<dbReference type="Pfam" id="PF02645">
    <property type="entry name" value="DegV"/>
    <property type="match status" value="1"/>
</dbReference>
<gene>
    <name evidence="4" type="ORF">NCTC503_00310</name>
</gene>
<dbReference type="KEGG" id="hhw:NCTC503_00310"/>